<dbReference type="EMBL" id="CM039436">
    <property type="protein sequence ID" value="KAI4314186.1"/>
    <property type="molecule type" value="Genomic_DNA"/>
</dbReference>
<protein>
    <submittedName>
        <fullName evidence="1">Uncharacterized protein</fullName>
    </submittedName>
</protein>
<sequence>MNSKNRKNRERKWGVCVFVTFVFLLIQSNLWLILTEFLETCGAGSIHLSSVEICCFRRRLETLDWV</sequence>
<gene>
    <name evidence="1" type="ORF">L6164_027120</name>
</gene>
<evidence type="ECO:0000313" key="1">
    <source>
        <dbReference type="EMBL" id="KAI4314186.1"/>
    </source>
</evidence>
<keyword evidence="2" id="KW-1185">Reference proteome</keyword>
<dbReference type="Proteomes" id="UP000828941">
    <property type="component" value="Chromosome 11"/>
</dbReference>
<comment type="caution">
    <text evidence="1">The sequence shown here is derived from an EMBL/GenBank/DDBJ whole genome shotgun (WGS) entry which is preliminary data.</text>
</comment>
<proteinExistence type="predicted"/>
<evidence type="ECO:0000313" key="2">
    <source>
        <dbReference type="Proteomes" id="UP000828941"/>
    </source>
</evidence>
<name>A0ACB9LS95_BAUVA</name>
<accession>A0ACB9LS95</accession>
<organism evidence="1 2">
    <name type="scientific">Bauhinia variegata</name>
    <name type="common">Purple orchid tree</name>
    <name type="synonym">Phanera variegata</name>
    <dbReference type="NCBI Taxonomy" id="167791"/>
    <lineage>
        <taxon>Eukaryota</taxon>
        <taxon>Viridiplantae</taxon>
        <taxon>Streptophyta</taxon>
        <taxon>Embryophyta</taxon>
        <taxon>Tracheophyta</taxon>
        <taxon>Spermatophyta</taxon>
        <taxon>Magnoliopsida</taxon>
        <taxon>eudicotyledons</taxon>
        <taxon>Gunneridae</taxon>
        <taxon>Pentapetalae</taxon>
        <taxon>rosids</taxon>
        <taxon>fabids</taxon>
        <taxon>Fabales</taxon>
        <taxon>Fabaceae</taxon>
        <taxon>Cercidoideae</taxon>
        <taxon>Cercideae</taxon>
        <taxon>Bauhiniinae</taxon>
        <taxon>Bauhinia</taxon>
    </lineage>
</organism>
<reference evidence="1 2" key="1">
    <citation type="journal article" date="2022" name="DNA Res.">
        <title>Chromosomal-level genome assembly of the orchid tree Bauhinia variegata (Leguminosae; Cercidoideae) supports the allotetraploid origin hypothesis of Bauhinia.</title>
        <authorList>
            <person name="Zhong Y."/>
            <person name="Chen Y."/>
            <person name="Zheng D."/>
            <person name="Pang J."/>
            <person name="Liu Y."/>
            <person name="Luo S."/>
            <person name="Meng S."/>
            <person name="Qian L."/>
            <person name="Wei D."/>
            <person name="Dai S."/>
            <person name="Zhou R."/>
        </authorList>
    </citation>
    <scope>NUCLEOTIDE SEQUENCE [LARGE SCALE GENOMIC DNA]</scope>
    <source>
        <strain evidence="1">BV-YZ2020</strain>
    </source>
</reference>